<accession>A0A1W2AGJ7</accession>
<dbReference type="InterPro" id="IPR009057">
    <property type="entry name" value="Homeodomain-like_sf"/>
</dbReference>
<evidence type="ECO:0000313" key="5">
    <source>
        <dbReference type="Proteomes" id="UP000192393"/>
    </source>
</evidence>
<dbReference type="Proteomes" id="UP000192393">
    <property type="component" value="Unassembled WGS sequence"/>
</dbReference>
<dbReference type="AlphaFoldDB" id="A0A1W2AGJ7"/>
<dbReference type="RefSeq" id="WP_084017068.1">
    <property type="nucleotide sequence ID" value="NZ_FWXS01000004.1"/>
</dbReference>
<keyword evidence="1" id="KW-0805">Transcription regulation</keyword>
<proteinExistence type="predicted"/>
<dbReference type="Gene3D" id="1.10.10.60">
    <property type="entry name" value="Homeodomain-like"/>
    <property type="match status" value="2"/>
</dbReference>
<dbReference type="Pfam" id="PF12833">
    <property type="entry name" value="HTH_18"/>
    <property type="match status" value="1"/>
</dbReference>
<evidence type="ECO:0000313" key="4">
    <source>
        <dbReference type="EMBL" id="SMC59825.1"/>
    </source>
</evidence>
<evidence type="ECO:0000256" key="2">
    <source>
        <dbReference type="ARBA" id="ARBA00023163"/>
    </source>
</evidence>
<gene>
    <name evidence="4" type="ORF">SAMN06296427_104148</name>
</gene>
<dbReference type="PANTHER" id="PTHR43130">
    <property type="entry name" value="ARAC-FAMILY TRANSCRIPTIONAL REGULATOR"/>
    <property type="match status" value="1"/>
</dbReference>
<dbReference type="InterPro" id="IPR052158">
    <property type="entry name" value="INH-QAR"/>
</dbReference>
<reference evidence="4 5" key="1">
    <citation type="submission" date="2017-04" db="EMBL/GenBank/DDBJ databases">
        <authorList>
            <person name="Afonso C.L."/>
            <person name="Miller P.J."/>
            <person name="Scott M.A."/>
            <person name="Spackman E."/>
            <person name="Goraichik I."/>
            <person name="Dimitrov K.M."/>
            <person name="Suarez D.L."/>
            <person name="Swayne D.E."/>
        </authorList>
    </citation>
    <scope>NUCLEOTIDE SEQUENCE [LARGE SCALE GENOMIC DNA]</scope>
    <source>
        <strain evidence="4 5">CGMCC 1.12708</strain>
    </source>
</reference>
<dbReference type="PANTHER" id="PTHR43130:SF3">
    <property type="entry name" value="HTH-TYPE TRANSCRIPTIONAL REGULATOR RV1931C"/>
    <property type="match status" value="1"/>
</dbReference>
<keyword evidence="5" id="KW-1185">Reference proteome</keyword>
<dbReference type="PROSITE" id="PS01124">
    <property type="entry name" value="HTH_ARAC_FAMILY_2"/>
    <property type="match status" value="1"/>
</dbReference>
<keyword evidence="2" id="KW-0804">Transcription</keyword>
<dbReference type="GO" id="GO:0043565">
    <property type="term" value="F:sequence-specific DNA binding"/>
    <property type="evidence" value="ECO:0007669"/>
    <property type="project" value="InterPro"/>
</dbReference>
<dbReference type="SUPFAM" id="SSF46689">
    <property type="entry name" value="Homeodomain-like"/>
    <property type="match status" value="2"/>
</dbReference>
<sequence length="324" mass="36643">MQLALLVTKNHRLLSLVAALDLFEMVNRMLVESGKEAGLELSFLGLSPNSPFGENLNHINYYQINESIPKLDMIVVPAFANREMPNNIAMNQEFIGFLRQQYEKGCELASLCTGSFLLAASGLLNGKAATTHVDAAEGFYYAFPLVDLQPHAVITSDSNIYTSGGATSSFHLKLFIVQKFFGRELALQIAKAFAIDMDRDNQLYFDQFKPSLAEGDDLVRKIQLMINERYSEIRNVEEAMEEVPSSRRNIIRRFKQATGITPIRYLQKTKIEAAKNLLETTNKDILDVMVCSGYNDMKNFRQLFKTFTGLTPKSYREKYGMRLG</sequence>
<organism evidence="4 5">
    <name type="scientific">Moheibacter sediminis</name>
    <dbReference type="NCBI Taxonomy" id="1434700"/>
    <lineage>
        <taxon>Bacteria</taxon>
        <taxon>Pseudomonadati</taxon>
        <taxon>Bacteroidota</taxon>
        <taxon>Flavobacteriia</taxon>
        <taxon>Flavobacteriales</taxon>
        <taxon>Weeksellaceae</taxon>
        <taxon>Moheibacter</taxon>
    </lineage>
</organism>
<feature type="domain" description="HTH araC/xylS-type" evidence="3">
    <location>
        <begin position="220"/>
        <end position="318"/>
    </location>
</feature>
<dbReference type="EMBL" id="FWXS01000004">
    <property type="protein sequence ID" value="SMC59825.1"/>
    <property type="molecule type" value="Genomic_DNA"/>
</dbReference>
<keyword evidence="4" id="KW-0238">DNA-binding</keyword>
<evidence type="ECO:0000256" key="1">
    <source>
        <dbReference type="ARBA" id="ARBA00023015"/>
    </source>
</evidence>
<dbReference type="SUPFAM" id="SSF52317">
    <property type="entry name" value="Class I glutamine amidotransferase-like"/>
    <property type="match status" value="1"/>
</dbReference>
<dbReference type="OrthoDB" id="9803764at2"/>
<dbReference type="Gene3D" id="3.40.50.880">
    <property type="match status" value="1"/>
</dbReference>
<dbReference type="InterPro" id="IPR018060">
    <property type="entry name" value="HTH_AraC"/>
</dbReference>
<dbReference type="GO" id="GO:0003700">
    <property type="term" value="F:DNA-binding transcription factor activity"/>
    <property type="evidence" value="ECO:0007669"/>
    <property type="project" value="InterPro"/>
</dbReference>
<dbReference type="SMART" id="SM00342">
    <property type="entry name" value="HTH_ARAC"/>
    <property type="match status" value="1"/>
</dbReference>
<protein>
    <submittedName>
        <fullName evidence="4">Transcriptional regulator GlxA family, contains an amidase domain and an AraC-type DNA-binding HTH domain</fullName>
    </submittedName>
</protein>
<dbReference type="InterPro" id="IPR002818">
    <property type="entry name" value="DJ-1/PfpI"/>
</dbReference>
<dbReference type="STRING" id="1434700.SAMN06296427_104148"/>
<dbReference type="InterPro" id="IPR029062">
    <property type="entry name" value="Class_I_gatase-like"/>
</dbReference>
<name>A0A1W2AGJ7_9FLAO</name>
<evidence type="ECO:0000259" key="3">
    <source>
        <dbReference type="PROSITE" id="PS01124"/>
    </source>
</evidence>
<dbReference type="Pfam" id="PF01965">
    <property type="entry name" value="DJ-1_PfpI"/>
    <property type="match status" value="1"/>
</dbReference>